<dbReference type="Proteomes" id="UP001291623">
    <property type="component" value="Unassembled WGS sequence"/>
</dbReference>
<evidence type="ECO:0000313" key="3">
    <source>
        <dbReference type="Proteomes" id="UP001291623"/>
    </source>
</evidence>
<accession>A0AAE1RKG9</accession>
<dbReference type="AlphaFoldDB" id="A0AAE1RKG9"/>
<dbReference type="EMBL" id="JAVYJV010000014">
    <property type="protein sequence ID" value="KAK4354044.1"/>
    <property type="molecule type" value="Genomic_DNA"/>
</dbReference>
<organism evidence="2 3">
    <name type="scientific">Anisodus tanguticus</name>
    <dbReference type="NCBI Taxonomy" id="243964"/>
    <lineage>
        <taxon>Eukaryota</taxon>
        <taxon>Viridiplantae</taxon>
        <taxon>Streptophyta</taxon>
        <taxon>Embryophyta</taxon>
        <taxon>Tracheophyta</taxon>
        <taxon>Spermatophyta</taxon>
        <taxon>Magnoliopsida</taxon>
        <taxon>eudicotyledons</taxon>
        <taxon>Gunneridae</taxon>
        <taxon>Pentapetalae</taxon>
        <taxon>asterids</taxon>
        <taxon>lamiids</taxon>
        <taxon>Solanales</taxon>
        <taxon>Solanaceae</taxon>
        <taxon>Solanoideae</taxon>
        <taxon>Hyoscyameae</taxon>
        <taxon>Anisodus</taxon>
    </lineage>
</organism>
<proteinExistence type="predicted"/>
<gene>
    <name evidence="2" type="ORF">RND71_026238</name>
</gene>
<protein>
    <submittedName>
        <fullName evidence="2">Uncharacterized protein</fullName>
    </submittedName>
</protein>
<feature type="compositionally biased region" description="Polar residues" evidence="1">
    <location>
        <begin position="73"/>
        <end position="88"/>
    </location>
</feature>
<evidence type="ECO:0000313" key="2">
    <source>
        <dbReference type="EMBL" id="KAK4354044.1"/>
    </source>
</evidence>
<reference evidence="2" key="1">
    <citation type="submission" date="2023-12" db="EMBL/GenBank/DDBJ databases">
        <title>Genome assembly of Anisodus tanguticus.</title>
        <authorList>
            <person name="Wang Y.-J."/>
        </authorList>
    </citation>
    <scope>NUCLEOTIDE SEQUENCE</scope>
    <source>
        <strain evidence="2">KB-2021</strain>
        <tissue evidence="2">Leaf</tissue>
    </source>
</reference>
<comment type="caution">
    <text evidence="2">The sequence shown here is derived from an EMBL/GenBank/DDBJ whole genome shotgun (WGS) entry which is preliminary data.</text>
</comment>
<feature type="region of interest" description="Disordered" evidence="1">
    <location>
        <begin position="72"/>
        <end position="91"/>
    </location>
</feature>
<sequence>MANFGSYRWDKEHTLLRPHFAEEEKSDILSQTVGETMVQEKMNENLVFGDLHVSGDATVENEQDEVFNKDNVKNTTVQSGNHVPSNSGKRVDESSMEFYGSICEMDHSRSNILESEADIIVDIVDTVRAMKNSERVASDLGFMSV</sequence>
<keyword evidence="3" id="KW-1185">Reference proteome</keyword>
<evidence type="ECO:0000256" key="1">
    <source>
        <dbReference type="SAM" id="MobiDB-lite"/>
    </source>
</evidence>
<name>A0AAE1RKG9_9SOLA</name>